<keyword evidence="3" id="KW-0411">Iron-sulfur</keyword>
<reference evidence="5 6" key="1">
    <citation type="submission" date="2020-11" db="EMBL/GenBank/DDBJ databases">
        <authorList>
            <person name="Wallbank WR R."/>
            <person name="Pardo Diaz C."/>
            <person name="Kozak K."/>
            <person name="Martin S."/>
            <person name="Jiggins C."/>
            <person name="Moest M."/>
            <person name="Warren A I."/>
            <person name="Generalovic N T."/>
            <person name="Byers J.R.P. K."/>
            <person name="Montejo-Kovacevich G."/>
            <person name="Yen C E."/>
        </authorList>
    </citation>
    <scope>NUCLEOTIDE SEQUENCE [LARGE SCALE GENOMIC DNA]</scope>
</reference>
<dbReference type="PANTHER" id="PTHR10293">
    <property type="entry name" value="GLUTAREDOXIN FAMILY MEMBER"/>
    <property type="match status" value="1"/>
</dbReference>
<feature type="domain" description="Thioredoxin" evidence="4">
    <location>
        <begin position="1"/>
        <end position="123"/>
    </location>
</feature>
<dbReference type="CDD" id="cd02984">
    <property type="entry name" value="TRX_PICOT"/>
    <property type="match status" value="1"/>
</dbReference>
<dbReference type="Pfam" id="PF00462">
    <property type="entry name" value="Glutaredoxin"/>
    <property type="match status" value="1"/>
</dbReference>
<evidence type="ECO:0000259" key="4">
    <source>
        <dbReference type="PROSITE" id="PS51352"/>
    </source>
</evidence>
<dbReference type="Proteomes" id="UP000594454">
    <property type="component" value="Chromosome 3"/>
</dbReference>
<evidence type="ECO:0000313" key="6">
    <source>
        <dbReference type="Proteomes" id="UP000594454"/>
    </source>
</evidence>
<dbReference type="SUPFAM" id="SSF52833">
    <property type="entry name" value="Thioredoxin-like"/>
    <property type="match status" value="2"/>
</dbReference>
<dbReference type="GO" id="GO:0051536">
    <property type="term" value="F:iron-sulfur cluster binding"/>
    <property type="evidence" value="ECO:0007669"/>
    <property type="project" value="UniProtKB-KW"/>
</dbReference>
<dbReference type="EMBL" id="LR899011">
    <property type="protein sequence ID" value="CAD7084809.1"/>
    <property type="molecule type" value="Genomic_DNA"/>
</dbReference>
<dbReference type="GO" id="GO:0006879">
    <property type="term" value="P:intracellular iron ion homeostasis"/>
    <property type="evidence" value="ECO:0007669"/>
    <property type="project" value="TreeGrafter"/>
</dbReference>
<dbReference type="NCBIfam" id="TIGR00365">
    <property type="entry name" value="Grx4 family monothiol glutaredoxin"/>
    <property type="match status" value="1"/>
</dbReference>
<dbReference type="FunFam" id="3.40.30.10:FF:000012">
    <property type="entry name" value="Monothiol glutaredoxin"/>
    <property type="match status" value="1"/>
</dbReference>
<evidence type="ECO:0000256" key="2">
    <source>
        <dbReference type="ARBA" id="ARBA00023004"/>
    </source>
</evidence>
<dbReference type="OMA" id="NGPRCGF"/>
<dbReference type="InterPro" id="IPR002109">
    <property type="entry name" value="Glutaredoxin"/>
</dbReference>
<protein>
    <recommendedName>
        <fullName evidence="4">Thioredoxin domain-containing protein</fullName>
    </recommendedName>
</protein>
<dbReference type="CDD" id="cd03028">
    <property type="entry name" value="GRX_PICOT_like"/>
    <property type="match status" value="1"/>
</dbReference>
<dbReference type="PROSITE" id="PS51354">
    <property type="entry name" value="GLUTAREDOXIN_2"/>
    <property type="match status" value="1"/>
</dbReference>
<dbReference type="GO" id="GO:0005829">
    <property type="term" value="C:cytosol"/>
    <property type="evidence" value="ECO:0007669"/>
    <property type="project" value="TreeGrafter"/>
</dbReference>
<dbReference type="GO" id="GO:0046872">
    <property type="term" value="F:metal ion binding"/>
    <property type="evidence" value="ECO:0007669"/>
    <property type="project" value="UniProtKB-KW"/>
</dbReference>
<dbReference type="InterPro" id="IPR033658">
    <property type="entry name" value="GRX_PICOT-like"/>
</dbReference>
<organism evidence="5 6">
    <name type="scientific">Hermetia illucens</name>
    <name type="common">Black soldier fly</name>
    <dbReference type="NCBI Taxonomy" id="343691"/>
    <lineage>
        <taxon>Eukaryota</taxon>
        <taxon>Metazoa</taxon>
        <taxon>Ecdysozoa</taxon>
        <taxon>Arthropoda</taxon>
        <taxon>Hexapoda</taxon>
        <taxon>Insecta</taxon>
        <taxon>Pterygota</taxon>
        <taxon>Neoptera</taxon>
        <taxon>Endopterygota</taxon>
        <taxon>Diptera</taxon>
        <taxon>Brachycera</taxon>
        <taxon>Stratiomyomorpha</taxon>
        <taxon>Stratiomyidae</taxon>
        <taxon>Hermetiinae</taxon>
        <taxon>Hermetia</taxon>
    </lineage>
</organism>
<dbReference type="InParanoid" id="A0A7R8UPV7"/>
<dbReference type="GO" id="GO:0005634">
    <property type="term" value="C:nucleus"/>
    <property type="evidence" value="ECO:0007669"/>
    <property type="project" value="TreeGrafter"/>
</dbReference>
<dbReference type="PANTHER" id="PTHR10293:SF73">
    <property type="entry name" value="GLUTAREDOXIN-3"/>
    <property type="match status" value="1"/>
</dbReference>
<evidence type="ECO:0000256" key="1">
    <source>
        <dbReference type="ARBA" id="ARBA00022723"/>
    </source>
</evidence>
<gene>
    <name evidence="5" type="ORF">HERILL_LOCUS7685</name>
</gene>
<dbReference type="PROSITE" id="PS51352">
    <property type="entry name" value="THIOREDOXIN_2"/>
    <property type="match status" value="1"/>
</dbReference>
<keyword evidence="6" id="KW-1185">Reference proteome</keyword>
<sequence>MGIIDVKAQDQYDQLIKSDKPSVVLFSVDWSEECKHLAEVMTELSNQDDLKTVQFIKIGAEDFPEISMKHEIAAAPTTIFFKQGSAVDRVDGVDIPDFTSKCKKLAGASAGGSLEDRLKALINKGKVMVFMKGEPSAPRCGFSKQLVAILNETGVEYKTFDILTDEDVRQGLKTYSDWPTYPQVYVNGELIGGLDIIKELLASGELVPTLKG</sequence>
<dbReference type="Gene3D" id="3.40.30.10">
    <property type="entry name" value="Glutaredoxin"/>
    <property type="match status" value="2"/>
</dbReference>
<proteinExistence type="predicted"/>
<dbReference type="FunCoup" id="A0A7R8UPV7">
    <property type="interactions" value="2062"/>
</dbReference>
<keyword evidence="1" id="KW-0479">Metal-binding</keyword>
<name>A0A7R8UPV7_HERIL</name>
<evidence type="ECO:0000256" key="3">
    <source>
        <dbReference type="ARBA" id="ARBA00023014"/>
    </source>
</evidence>
<dbReference type="Pfam" id="PF00085">
    <property type="entry name" value="Thioredoxin"/>
    <property type="match status" value="1"/>
</dbReference>
<evidence type="ECO:0000313" key="5">
    <source>
        <dbReference type="EMBL" id="CAD7084809.1"/>
    </source>
</evidence>
<dbReference type="AlphaFoldDB" id="A0A7R8UPV7"/>
<accession>A0A7R8UPV7</accession>
<dbReference type="OrthoDB" id="415696at2759"/>
<dbReference type="InterPro" id="IPR036249">
    <property type="entry name" value="Thioredoxin-like_sf"/>
</dbReference>
<dbReference type="InterPro" id="IPR004480">
    <property type="entry name" value="Monothiol_GRX-rel"/>
</dbReference>
<keyword evidence="2" id="KW-0408">Iron</keyword>
<dbReference type="InterPro" id="IPR013766">
    <property type="entry name" value="Thioredoxin_domain"/>
</dbReference>